<keyword evidence="9 12" id="KW-0326">Glycosidase</keyword>
<feature type="compositionally biased region" description="Low complexity" evidence="13">
    <location>
        <begin position="400"/>
        <end position="414"/>
    </location>
</feature>
<feature type="signal peptide" evidence="15">
    <location>
        <begin position="1"/>
        <end position="22"/>
    </location>
</feature>
<dbReference type="FunFam" id="1.50.10.20:FF:000006">
    <property type="entry name" value="Mannan endo-1,6-alpha-mannosidase"/>
    <property type="match status" value="1"/>
</dbReference>
<dbReference type="InterPro" id="IPR005198">
    <property type="entry name" value="Glyco_hydro_76"/>
</dbReference>
<accession>A0A0H5CF34</accession>
<dbReference type="Proteomes" id="UP000038830">
    <property type="component" value="Unassembled WGS sequence"/>
</dbReference>
<evidence type="ECO:0000256" key="11">
    <source>
        <dbReference type="ARBA" id="ARBA00054068"/>
    </source>
</evidence>
<comment type="similarity">
    <text evidence="3 12">Belongs to the glycosyl hydrolase 76 family.</text>
</comment>
<gene>
    <name evidence="16" type="primary">DFG5</name>
    <name evidence="16" type="ORF">BN1211_3720</name>
</gene>
<evidence type="ECO:0000256" key="4">
    <source>
        <dbReference type="ARBA" id="ARBA00012350"/>
    </source>
</evidence>
<dbReference type="GO" id="GO:0009272">
    <property type="term" value="P:fungal-type cell wall biogenesis"/>
    <property type="evidence" value="ECO:0007669"/>
    <property type="project" value="TreeGrafter"/>
</dbReference>
<evidence type="ECO:0000256" key="9">
    <source>
        <dbReference type="ARBA" id="ARBA00023295"/>
    </source>
</evidence>
<evidence type="ECO:0000256" key="14">
    <source>
        <dbReference type="SAM" id="Phobius"/>
    </source>
</evidence>
<feature type="region of interest" description="Disordered" evidence="13">
    <location>
        <begin position="395"/>
        <end position="414"/>
    </location>
</feature>
<dbReference type="PANTHER" id="PTHR12145">
    <property type="entry name" value="MANNAN ENDO-1,6-ALPHA-MANNOSIDASE DCW1"/>
    <property type="match status" value="1"/>
</dbReference>
<dbReference type="InterPro" id="IPR014480">
    <property type="entry name" value="Mannan-1_6-alpha_mannosidase"/>
</dbReference>
<protein>
    <recommendedName>
        <fullName evidence="4 12">Mannan endo-1,6-alpha-mannosidase</fullName>
        <ecNumber evidence="4 12">3.2.1.101</ecNumber>
    </recommendedName>
</protein>
<dbReference type="GO" id="GO:0016052">
    <property type="term" value="P:carbohydrate catabolic process"/>
    <property type="evidence" value="ECO:0007669"/>
    <property type="project" value="InterPro"/>
</dbReference>
<dbReference type="GO" id="GO:0007117">
    <property type="term" value="P:budding cell bud growth"/>
    <property type="evidence" value="ECO:0007669"/>
    <property type="project" value="TreeGrafter"/>
</dbReference>
<keyword evidence="10" id="KW-0961">Cell wall biogenesis/degradation</keyword>
<comment type="function">
    <text evidence="11">Required for normal synthesis of the cell wall.</text>
</comment>
<proteinExistence type="inferred from homology"/>
<keyword evidence="14" id="KW-0812">Transmembrane</keyword>
<dbReference type="InterPro" id="IPR008928">
    <property type="entry name" value="6-hairpin_glycosidase_sf"/>
</dbReference>
<organism evidence="16 17">
    <name type="scientific">Cyberlindnera jadinii (strain ATCC 18201 / CBS 1600 / BCRC 20928 / JCM 3617 / NBRC 0987 / NRRL Y-1542)</name>
    <name type="common">Torula yeast</name>
    <name type="synonym">Candida utilis</name>
    <dbReference type="NCBI Taxonomy" id="983966"/>
    <lineage>
        <taxon>Eukaryota</taxon>
        <taxon>Fungi</taxon>
        <taxon>Dikarya</taxon>
        <taxon>Ascomycota</taxon>
        <taxon>Saccharomycotina</taxon>
        <taxon>Saccharomycetes</taxon>
        <taxon>Phaffomycetales</taxon>
        <taxon>Phaffomycetaceae</taxon>
        <taxon>Cyberlindnera</taxon>
    </lineage>
</organism>
<feature type="chain" id="PRO_5005217556" description="Mannan endo-1,6-alpha-mannosidase" evidence="15">
    <location>
        <begin position="23"/>
        <end position="454"/>
    </location>
</feature>
<name>A0A0H5CF34_CYBJN</name>
<evidence type="ECO:0000256" key="8">
    <source>
        <dbReference type="ARBA" id="ARBA00023180"/>
    </source>
</evidence>
<evidence type="ECO:0000256" key="7">
    <source>
        <dbReference type="ARBA" id="ARBA00023136"/>
    </source>
</evidence>
<dbReference type="AlphaFoldDB" id="A0A0H5CF34"/>
<evidence type="ECO:0000313" key="17">
    <source>
        <dbReference type="Proteomes" id="UP000038830"/>
    </source>
</evidence>
<keyword evidence="6 12" id="KW-0378">Hydrolase</keyword>
<reference evidence="17" key="1">
    <citation type="journal article" date="2015" name="J. Biotechnol.">
        <title>The structure of the Cyberlindnera jadinii genome and its relation to Candida utilis analyzed by the occurrence of single nucleotide polymorphisms.</title>
        <authorList>
            <person name="Rupp O."/>
            <person name="Brinkrolf K."/>
            <person name="Buerth C."/>
            <person name="Kunigo M."/>
            <person name="Schneider J."/>
            <person name="Jaenicke S."/>
            <person name="Goesmann A."/>
            <person name="Puehler A."/>
            <person name="Jaeger K.-E."/>
            <person name="Ernst J.F."/>
        </authorList>
    </citation>
    <scope>NUCLEOTIDE SEQUENCE [LARGE SCALE GENOMIC DNA]</scope>
    <source>
        <strain evidence="17">ATCC 18201 / CBS 1600 / BCRC 20928 / JCM 3617 / NBRC 0987 / NRRL Y-1542</strain>
    </source>
</reference>
<comment type="catalytic activity">
    <reaction evidence="1 12">
        <text>Random hydrolysis of (1-&gt;6)-alpha-D-mannosidic linkages in unbranched (1-&gt;6)-mannans.</text>
        <dbReference type="EC" id="3.2.1.101"/>
    </reaction>
</comment>
<dbReference type="GO" id="GO:0012505">
    <property type="term" value="C:endomembrane system"/>
    <property type="evidence" value="ECO:0007669"/>
    <property type="project" value="UniProtKB-SubCell"/>
</dbReference>
<dbReference type="Gene3D" id="1.50.10.20">
    <property type="match status" value="1"/>
</dbReference>
<evidence type="ECO:0000256" key="1">
    <source>
        <dbReference type="ARBA" id="ARBA00001452"/>
    </source>
</evidence>
<evidence type="ECO:0000256" key="2">
    <source>
        <dbReference type="ARBA" id="ARBA00004308"/>
    </source>
</evidence>
<evidence type="ECO:0000256" key="3">
    <source>
        <dbReference type="ARBA" id="ARBA00009699"/>
    </source>
</evidence>
<evidence type="ECO:0000256" key="10">
    <source>
        <dbReference type="ARBA" id="ARBA00023316"/>
    </source>
</evidence>
<feature type="transmembrane region" description="Helical" evidence="14">
    <location>
        <begin position="432"/>
        <end position="453"/>
    </location>
</feature>
<dbReference type="PANTHER" id="PTHR12145:SF21">
    <property type="entry name" value="MANNAN ENDO-1,6-ALPHA-MANNOSIDASE DFG5"/>
    <property type="match status" value="1"/>
</dbReference>
<dbReference type="GO" id="GO:0008496">
    <property type="term" value="F:mannan endo-1,6-alpha-mannosidase activity"/>
    <property type="evidence" value="ECO:0007669"/>
    <property type="project" value="UniProtKB-UniRule"/>
</dbReference>
<dbReference type="PIRSF" id="PIRSF016302">
    <property type="entry name" value="Man_a_manosd"/>
    <property type="match status" value="1"/>
</dbReference>
<dbReference type="EMBL" id="CDQK01000004">
    <property type="protein sequence ID" value="CEP23189.1"/>
    <property type="molecule type" value="Genomic_DNA"/>
</dbReference>
<dbReference type="EC" id="3.2.1.101" evidence="4 12"/>
<dbReference type="SUPFAM" id="SSF48208">
    <property type="entry name" value="Six-hairpin glycosidases"/>
    <property type="match status" value="1"/>
</dbReference>
<evidence type="ECO:0000256" key="15">
    <source>
        <dbReference type="SAM" id="SignalP"/>
    </source>
</evidence>
<dbReference type="Pfam" id="PF03663">
    <property type="entry name" value="Glyco_hydro_76"/>
    <property type="match status" value="1"/>
</dbReference>
<evidence type="ECO:0000256" key="13">
    <source>
        <dbReference type="SAM" id="MobiDB-lite"/>
    </source>
</evidence>
<comment type="subcellular location">
    <subcellularLocation>
        <location evidence="2">Endomembrane system</location>
    </subcellularLocation>
</comment>
<keyword evidence="7 14" id="KW-0472">Membrane</keyword>
<evidence type="ECO:0000256" key="6">
    <source>
        <dbReference type="ARBA" id="ARBA00022801"/>
    </source>
</evidence>
<evidence type="ECO:0000313" key="16">
    <source>
        <dbReference type="EMBL" id="CEP23189.1"/>
    </source>
</evidence>
<sequence length="454" mass="49465">MRFEVSLRALMVPMFLAQQALSIDLDVDSETSICDASALVIGGVMDYYQGTRYGGTVGMFQDPYYWWEAGEAMGSMLGFWYFCNNDTYEDVIYDALMAQRGSNNDYIPSNQSMTEGNDDQGFWGLAVMEATERNFTNPPSDQPGWLALTQAVFNTMWARWDDQYCGGGLRWQIFTWNSGYTYKNTISTACMIAIGTRLGRYTGNTTYIDIANEAFEWLENIGFVSISDGSARVYDGASITDNCTSITGLEWTYNIGLLMAGSAYAYNATEDDVWLERTEALVQGASVFFEDDIMYERACQGSSSGCNTDQRSFKSIFSRCLGQTAVMAPTTYNTIYTWLVASAEGAAKSCTGGYDGHTCGLNWQLGSNDGNYGLGEQISALEVFDNLLIKDRPAPYTNETGGTSEGDASAGTSSTTTQLDTAALNITGGDKAGAGIITAIVLAVIIAGCVWMVI</sequence>
<keyword evidence="8" id="KW-0325">Glycoprotein</keyword>
<evidence type="ECO:0000256" key="5">
    <source>
        <dbReference type="ARBA" id="ARBA00022729"/>
    </source>
</evidence>
<dbReference type="GO" id="GO:0071555">
    <property type="term" value="P:cell wall organization"/>
    <property type="evidence" value="ECO:0007669"/>
    <property type="project" value="UniProtKB-KW"/>
</dbReference>
<evidence type="ECO:0000256" key="12">
    <source>
        <dbReference type="PIRNR" id="PIRNR016302"/>
    </source>
</evidence>
<keyword evidence="5 15" id="KW-0732">Signal</keyword>
<keyword evidence="14" id="KW-1133">Transmembrane helix</keyword>